<proteinExistence type="predicted"/>
<dbReference type="Proteomes" id="UP000028488">
    <property type="component" value="Chromosome"/>
</dbReference>
<reference evidence="1 2" key="1">
    <citation type="submission" date="2014-07" db="EMBL/GenBank/DDBJ databases">
        <title>Genome Sequence of Rhodococcus opacus Strain R7, a Biodegrader of Mono- and Polycyclic Aromatic Hydrocarbons.</title>
        <authorList>
            <person name="Di Gennaro P."/>
            <person name="Zampolli J."/>
            <person name="Presti I."/>
            <person name="Cappelletti M."/>
            <person name="D'Ursi P."/>
            <person name="Orro A."/>
            <person name="Mezzelani A."/>
            <person name="Milanesi L."/>
        </authorList>
    </citation>
    <scope>NUCLEOTIDE SEQUENCE [LARGE SCALE GENOMIC DNA]</scope>
    <source>
        <strain evidence="1 2">R7</strain>
    </source>
</reference>
<sequence>MELTHVAVGNGNCTVRIDGPESKHTVLLLPGAGDGPDVYDGVCERLHNSDLRTIVPEDITGLDESTIMALLDELKVGWVNLVGSREGAELAWSLAARQFGRFASLVVADRGHPAAPDAAGAVRGSDCPPVELPTTVMVGSPDRRAEADASGRFVYSDFRVVQLDGVTNVPAAAAAELATEIVLRTSPW</sequence>
<gene>
    <name evidence="1" type="ORF">EP51_07535</name>
</gene>
<dbReference type="eggNOG" id="COG0596">
    <property type="taxonomic scope" value="Bacteria"/>
</dbReference>
<evidence type="ECO:0000313" key="2">
    <source>
        <dbReference type="Proteomes" id="UP000028488"/>
    </source>
</evidence>
<dbReference type="EMBL" id="CP008947">
    <property type="protein sequence ID" value="AII04448.1"/>
    <property type="molecule type" value="Genomic_DNA"/>
</dbReference>
<dbReference type="SUPFAM" id="SSF53474">
    <property type="entry name" value="alpha/beta-Hydrolases"/>
    <property type="match status" value="1"/>
</dbReference>
<protein>
    <recommendedName>
        <fullName evidence="3">Alpha/beta hydrolase</fullName>
    </recommendedName>
</protein>
<evidence type="ECO:0000313" key="1">
    <source>
        <dbReference type="EMBL" id="AII04448.1"/>
    </source>
</evidence>
<accession>A0A076EH94</accession>
<evidence type="ECO:0008006" key="3">
    <source>
        <dbReference type="Google" id="ProtNLM"/>
    </source>
</evidence>
<dbReference type="AlphaFoldDB" id="A0A076EH94"/>
<name>A0A076EH94_RHOOP</name>
<dbReference type="Gene3D" id="3.40.50.1820">
    <property type="entry name" value="alpha/beta hydrolase"/>
    <property type="match status" value="1"/>
</dbReference>
<organism evidence="1 2">
    <name type="scientific">Rhodococcus opacus</name>
    <name type="common">Nocardia opaca</name>
    <dbReference type="NCBI Taxonomy" id="37919"/>
    <lineage>
        <taxon>Bacteria</taxon>
        <taxon>Bacillati</taxon>
        <taxon>Actinomycetota</taxon>
        <taxon>Actinomycetes</taxon>
        <taxon>Mycobacteriales</taxon>
        <taxon>Nocardiaceae</taxon>
        <taxon>Rhodococcus</taxon>
    </lineage>
</organism>
<dbReference type="InterPro" id="IPR029058">
    <property type="entry name" value="AB_hydrolase_fold"/>
</dbReference>
<dbReference type="RefSeq" id="WP_037245631.1">
    <property type="nucleotide sequence ID" value="NZ_CP008947.1"/>
</dbReference>